<dbReference type="AlphaFoldDB" id="A0A0W0VJA4"/>
<name>A0A0W0VJA4_9GAMM</name>
<feature type="domain" description="Outer membrane protein beta-barrel" evidence="3">
    <location>
        <begin position="7"/>
        <end position="200"/>
    </location>
</feature>
<evidence type="ECO:0000256" key="2">
    <source>
        <dbReference type="SAM" id="SignalP"/>
    </source>
</evidence>
<proteinExistence type="predicted"/>
<feature type="signal peptide" evidence="2">
    <location>
        <begin position="1"/>
        <end position="15"/>
    </location>
</feature>
<keyword evidence="1 2" id="KW-0732">Signal</keyword>
<dbReference type="Gene3D" id="2.40.160.20">
    <property type="match status" value="1"/>
</dbReference>
<evidence type="ECO:0000313" key="4">
    <source>
        <dbReference type="EMBL" id="KTD20183.1"/>
    </source>
</evidence>
<sequence>MVCFCFLISSFQARAALQDLFLSTEPSRAYLGVEGGLAKVQDGNPIFSTIQAVLAADGDSASTTAIDREWGWGGRLFTGWRYNRFLGLEFGYSRFENKKISFSADGTTMNYRLKTEALDVLAQISMPLGQSGWQAYLKGGGAYISPKAKLGVISVDEEDPEESVNLTLAINTPKWRPAIGLGAIYMINANAGVNFFWQRYFGNKSSAIDLENVEALLSGNVLKAPKIDFVGIGLRVFLDNPFCKAAKIVEK</sequence>
<evidence type="ECO:0000313" key="5">
    <source>
        <dbReference type="Proteomes" id="UP000054997"/>
    </source>
</evidence>
<protein>
    <recommendedName>
        <fullName evidence="3">Outer membrane protein beta-barrel domain-containing protein</fullName>
    </recommendedName>
</protein>
<evidence type="ECO:0000259" key="3">
    <source>
        <dbReference type="Pfam" id="PF13505"/>
    </source>
</evidence>
<reference evidence="4 5" key="1">
    <citation type="submission" date="2015-11" db="EMBL/GenBank/DDBJ databases">
        <title>Genomic analysis of 38 Legionella species identifies large and diverse effector repertoires.</title>
        <authorList>
            <person name="Burstein D."/>
            <person name="Amaro F."/>
            <person name="Zusman T."/>
            <person name="Lifshitz Z."/>
            <person name="Cohen O."/>
            <person name="Gilbert J.A."/>
            <person name="Pupko T."/>
            <person name="Shuman H.A."/>
            <person name="Segal G."/>
        </authorList>
    </citation>
    <scope>NUCLEOTIDE SEQUENCE [LARGE SCALE GENOMIC DNA]</scope>
    <source>
        <strain evidence="4 5">ATCC 49505</strain>
    </source>
</reference>
<dbReference type="STRING" id="45068.Llon_1804"/>
<dbReference type="EMBL" id="LNYK01000030">
    <property type="protein sequence ID" value="KTD20183.1"/>
    <property type="molecule type" value="Genomic_DNA"/>
</dbReference>
<keyword evidence="5" id="KW-1185">Reference proteome</keyword>
<dbReference type="InterPro" id="IPR011250">
    <property type="entry name" value="OMP/PagP_B-barrel"/>
</dbReference>
<accession>A0A0W0VJA4</accession>
<comment type="caution">
    <text evidence="4">The sequence shown here is derived from an EMBL/GenBank/DDBJ whole genome shotgun (WGS) entry which is preliminary data.</text>
</comment>
<dbReference type="Proteomes" id="UP000054997">
    <property type="component" value="Unassembled WGS sequence"/>
</dbReference>
<organism evidence="4 5">
    <name type="scientific">Legionella londiniensis</name>
    <dbReference type="NCBI Taxonomy" id="45068"/>
    <lineage>
        <taxon>Bacteria</taxon>
        <taxon>Pseudomonadati</taxon>
        <taxon>Pseudomonadota</taxon>
        <taxon>Gammaproteobacteria</taxon>
        <taxon>Legionellales</taxon>
        <taxon>Legionellaceae</taxon>
        <taxon>Legionella</taxon>
    </lineage>
</organism>
<dbReference type="Pfam" id="PF13505">
    <property type="entry name" value="OMP_b-brl"/>
    <property type="match status" value="1"/>
</dbReference>
<dbReference type="PATRIC" id="fig|45068.5.peg.1962"/>
<dbReference type="SUPFAM" id="SSF56925">
    <property type="entry name" value="OMPA-like"/>
    <property type="match status" value="1"/>
</dbReference>
<evidence type="ECO:0000256" key="1">
    <source>
        <dbReference type="ARBA" id="ARBA00022729"/>
    </source>
</evidence>
<gene>
    <name evidence="4" type="ORF">Llon_1804</name>
</gene>
<feature type="chain" id="PRO_5012294556" description="Outer membrane protein beta-barrel domain-containing protein" evidence="2">
    <location>
        <begin position="16"/>
        <end position="251"/>
    </location>
</feature>
<dbReference type="InterPro" id="IPR027385">
    <property type="entry name" value="Beta-barrel_OMP"/>
</dbReference>